<evidence type="ECO:0000256" key="5">
    <source>
        <dbReference type="ARBA" id="ARBA00034078"/>
    </source>
</evidence>
<dbReference type="OrthoDB" id="9795104at2"/>
<evidence type="ECO:0000256" key="4">
    <source>
        <dbReference type="ARBA" id="ARBA00023014"/>
    </source>
</evidence>
<protein>
    <submittedName>
        <fullName evidence="8">Putative iron-sulfur protein</fullName>
    </submittedName>
</protein>
<dbReference type="GO" id="GO:0046872">
    <property type="term" value="F:metal ion binding"/>
    <property type="evidence" value="ECO:0007669"/>
    <property type="project" value="UniProtKB-KW"/>
</dbReference>
<reference evidence="8 9" key="1">
    <citation type="submission" date="2012-08" db="EMBL/GenBank/DDBJ databases">
        <title>Whole genome shotgun sequence of Kineosphaera limosa NBRC 100340.</title>
        <authorList>
            <person name="Yoshida I."/>
            <person name="Isaki S."/>
            <person name="Hosoyama A."/>
            <person name="Tsuchikane K."/>
            <person name="Katsumata H."/>
            <person name="Ando Y."/>
            <person name="Ohji S."/>
            <person name="Hamada M."/>
            <person name="Tamura T."/>
            <person name="Yamazoe A."/>
            <person name="Yamazaki S."/>
            <person name="Fujita N."/>
        </authorList>
    </citation>
    <scope>NUCLEOTIDE SEQUENCE [LARGE SCALE GENOMIC DNA]</scope>
    <source>
        <strain evidence="8 9">NBRC 100340</strain>
    </source>
</reference>
<dbReference type="eggNOG" id="COG2146">
    <property type="taxonomic scope" value="Bacteria"/>
</dbReference>
<keyword evidence="1" id="KW-0001">2Fe-2S</keyword>
<dbReference type="SUPFAM" id="SSF50022">
    <property type="entry name" value="ISP domain"/>
    <property type="match status" value="1"/>
</dbReference>
<dbReference type="GO" id="GO:0004497">
    <property type="term" value="F:monooxygenase activity"/>
    <property type="evidence" value="ECO:0007669"/>
    <property type="project" value="UniProtKB-ARBA"/>
</dbReference>
<comment type="similarity">
    <text evidence="6">Belongs to the bacterial ring-hydroxylating dioxygenase ferredoxin component family.</text>
</comment>
<dbReference type="Gene3D" id="3.30.300.130">
    <property type="entry name" value="Fe-S cluster assembly (FSCA)"/>
    <property type="match status" value="1"/>
</dbReference>
<evidence type="ECO:0000256" key="3">
    <source>
        <dbReference type="ARBA" id="ARBA00023004"/>
    </source>
</evidence>
<dbReference type="CDD" id="cd03467">
    <property type="entry name" value="Rieske"/>
    <property type="match status" value="1"/>
</dbReference>
<dbReference type="SUPFAM" id="SSF117916">
    <property type="entry name" value="Fe-S cluster assembly (FSCA) domain-like"/>
    <property type="match status" value="1"/>
</dbReference>
<name>K6VPI5_9MICO</name>
<evidence type="ECO:0000256" key="6">
    <source>
        <dbReference type="ARBA" id="ARBA00038001"/>
    </source>
</evidence>
<keyword evidence="2" id="KW-0479">Metal-binding</keyword>
<evidence type="ECO:0000259" key="7">
    <source>
        <dbReference type="PROSITE" id="PS51296"/>
    </source>
</evidence>
<dbReference type="InterPro" id="IPR036922">
    <property type="entry name" value="Rieske_2Fe-2S_sf"/>
</dbReference>
<dbReference type="PANTHER" id="PTHR21496">
    <property type="entry name" value="FERREDOXIN-RELATED"/>
    <property type="match status" value="1"/>
</dbReference>
<evidence type="ECO:0000256" key="2">
    <source>
        <dbReference type="ARBA" id="ARBA00022723"/>
    </source>
</evidence>
<dbReference type="Pfam" id="PF00355">
    <property type="entry name" value="Rieske"/>
    <property type="match status" value="1"/>
</dbReference>
<evidence type="ECO:0000256" key="1">
    <source>
        <dbReference type="ARBA" id="ARBA00022714"/>
    </source>
</evidence>
<keyword evidence="4" id="KW-0411">Iron-sulfur</keyword>
<comment type="cofactor">
    <cofactor evidence="5">
        <name>[2Fe-2S] cluster</name>
        <dbReference type="ChEBI" id="CHEBI:190135"/>
    </cofactor>
</comment>
<dbReference type="PROSITE" id="PS51296">
    <property type="entry name" value="RIESKE"/>
    <property type="match status" value="1"/>
</dbReference>
<dbReference type="STRING" id="1184609.KILIM_102_00120"/>
<organism evidence="8 9">
    <name type="scientific">Kineosphaera limosa NBRC 100340</name>
    <dbReference type="NCBI Taxonomy" id="1184609"/>
    <lineage>
        <taxon>Bacteria</taxon>
        <taxon>Bacillati</taxon>
        <taxon>Actinomycetota</taxon>
        <taxon>Actinomycetes</taxon>
        <taxon>Micrococcales</taxon>
        <taxon>Dermatophilaceae</taxon>
        <taxon>Kineosphaera</taxon>
    </lineage>
</organism>
<dbReference type="EMBL" id="BAHD01000102">
    <property type="protein sequence ID" value="GAB98133.1"/>
    <property type="molecule type" value="Genomic_DNA"/>
</dbReference>
<keyword evidence="9" id="KW-1185">Reference proteome</keyword>
<gene>
    <name evidence="8" type="ORF">KILIM_102_00120</name>
</gene>
<evidence type="ECO:0000313" key="9">
    <source>
        <dbReference type="Proteomes" id="UP000008366"/>
    </source>
</evidence>
<dbReference type="Gene3D" id="2.102.10.10">
    <property type="entry name" value="Rieske [2Fe-2S] iron-sulphur domain"/>
    <property type="match status" value="1"/>
</dbReference>
<feature type="domain" description="Rieske" evidence="7">
    <location>
        <begin position="209"/>
        <end position="307"/>
    </location>
</feature>
<sequence length="310" mass="32932">MSEQTAIRPPTTVGDETTAQAPVDEGALEALARTLDEGEPAQQLAAFTTLHRQALVTIVRRLREDPSGKELLFELVDDPHVHMMLAVHGIVRADPTTRARQILEAAKPVLTEQKCSAELLTIDEGVIRLRFDGPSGCDSPTGRLKPELEAALLAGIPAVRSVVYVDPPRAPVLLGGIGLRPDATPSAPADPGPGWVRTFPVERITPGSLEAVSLRRDAEQAALSGSPGSESTEAIIVNAAGRFTAYVNSCAHQGLPLDEAEVDAARGTITCPWHGLCFDAVEGECLTLPGARLQPLDLQVLDGHIWVKVA</sequence>
<dbReference type="Proteomes" id="UP000008366">
    <property type="component" value="Unassembled WGS sequence"/>
</dbReference>
<dbReference type="eggNOG" id="COG0694">
    <property type="taxonomic scope" value="Bacteria"/>
</dbReference>
<dbReference type="AlphaFoldDB" id="K6VPI5"/>
<dbReference type="GO" id="GO:0051537">
    <property type="term" value="F:2 iron, 2 sulfur cluster binding"/>
    <property type="evidence" value="ECO:0007669"/>
    <property type="project" value="UniProtKB-KW"/>
</dbReference>
<accession>K6VPI5</accession>
<dbReference type="InterPro" id="IPR034904">
    <property type="entry name" value="FSCA_dom_sf"/>
</dbReference>
<dbReference type="InterPro" id="IPR017941">
    <property type="entry name" value="Rieske_2Fe-2S"/>
</dbReference>
<keyword evidence="3" id="KW-0408">Iron</keyword>
<evidence type="ECO:0000313" key="8">
    <source>
        <dbReference type="EMBL" id="GAB98133.1"/>
    </source>
</evidence>
<comment type="caution">
    <text evidence="8">The sequence shown here is derived from an EMBL/GenBank/DDBJ whole genome shotgun (WGS) entry which is preliminary data.</text>
</comment>
<dbReference type="GO" id="GO:0016705">
    <property type="term" value="F:oxidoreductase activity, acting on paired donors, with incorporation or reduction of molecular oxygen"/>
    <property type="evidence" value="ECO:0007669"/>
    <property type="project" value="UniProtKB-ARBA"/>
</dbReference>
<dbReference type="RefSeq" id="WP_006594665.1">
    <property type="nucleotide sequence ID" value="NZ_BAHD01000102.1"/>
</dbReference>
<dbReference type="PANTHER" id="PTHR21496:SF0">
    <property type="entry name" value="RIESKE DOMAIN-CONTAINING PROTEIN"/>
    <property type="match status" value="1"/>
</dbReference>
<proteinExistence type="inferred from homology"/>